<evidence type="ECO:0000313" key="1">
    <source>
        <dbReference type="EMBL" id="CAJ1974063.1"/>
    </source>
</evidence>
<dbReference type="Proteomes" id="UP001189624">
    <property type="component" value="Chromosome 9"/>
</dbReference>
<dbReference type="PANTHER" id="PTHR11206">
    <property type="entry name" value="MULTIDRUG RESISTANCE PROTEIN"/>
    <property type="match status" value="1"/>
</dbReference>
<keyword evidence="2" id="KW-1185">Reference proteome</keyword>
<name>A0AA86VTC8_9FABA</name>
<proteinExistence type="predicted"/>
<sequence length="210" mass="22353">MERFKGEDEQAQKLAEALLPQEELAIVAQQQHDQTYEEQSFGNRFWLETKKLWIIVGPSIFSRLAAFNMNVVTQAFAGHLGEVELAAISIANTVIVGFNFGLLRVGDTVWASVWGEEIPHVGYIHAEVMDCSVPVLFRAVAALCIRDAASEVDRTTGGGGGVERCGGGVADSSALQFCVSVPAAKVPAVPDEDGGYCVGFLGGFGGECGD</sequence>
<organism evidence="1 2">
    <name type="scientific">Sphenostylis stenocarpa</name>
    <dbReference type="NCBI Taxonomy" id="92480"/>
    <lineage>
        <taxon>Eukaryota</taxon>
        <taxon>Viridiplantae</taxon>
        <taxon>Streptophyta</taxon>
        <taxon>Embryophyta</taxon>
        <taxon>Tracheophyta</taxon>
        <taxon>Spermatophyta</taxon>
        <taxon>Magnoliopsida</taxon>
        <taxon>eudicotyledons</taxon>
        <taxon>Gunneridae</taxon>
        <taxon>Pentapetalae</taxon>
        <taxon>rosids</taxon>
        <taxon>fabids</taxon>
        <taxon>Fabales</taxon>
        <taxon>Fabaceae</taxon>
        <taxon>Papilionoideae</taxon>
        <taxon>50 kb inversion clade</taxon>
        <taxon>NPAAA clade</taxon>
        <taxon>indigoferoid/millettioid clade</taxon>
        <taxon>Phaseoleae</taxon>
        <taxon>Sphenostylis</taxon>
    </lineage>
</organism>
<protein>
    <submittedName>
        <fullName evidence="1">Uncharacterized protein</fullName>
    </submittedName>
</protein>
<evidence type="ECO:0000313" key="2">
    <source>
        <dbReference type="Proteomes" id="UP001189624"/>
    </source>
</evidence>
<gene>
    <name evidence="1" type="ORF">AYBTSS11_LOCUS26130</name>
</gene>
<accession>A0AA86VTC8</accession>
<dbReference type="Gramene" id="rna-AYBTSS11_LOCUS26130">
    <property type="protein sequence ID" value="CAJ1974063.1"/>
    <property type="gene ID" value="gene-AYBTSS11_LOCUS26130"/>
</dbReference>
<reference evidence="1" key="1">
    <citation type="submission" date="2023-10" db="EMBL/GenBank/DDBJ databases">
        <authorList>
            <person name="Domelevo Entfellner J.-B."/>
        </authorList>
    </citation>
    <scope>NUCLEOTIDE SEQUENCE</scope>
</reference>
<dbReference type="AlphaFoldDB" id="A0AA86VTC8"/>
<dbReference type="EMBL" id="OY731406">
    <property type="protein sequence ID" value="CAJ1974063.1"/>
    <property type="molecule type" value="Genomic_DNA"/>
</dbReference>